<dbReference type="SUPFAM" id="SSF144052">
    <property type="entry name" value="Thermophilic metalloprotease-like"/>
    <property type="match status" value="1"/>
</dbReference>
<comment type="similarity">
    <text evidence="4">Belongs to the peptidase M29 family.</text>
</comment>
<protein>
    <submittedName>
        <fullName evidence="10">Aminopeptidase</fullName>
    </submittedName>
</protein>
<dbReference type="InterPro" id="IPR035097">
    <property type="entry name" value="M29_N-terminal"/>
</dbReference>
<evidence type="ECO:0000256" key="8">
    <source>
        <dbReference type="ARBA" id="ARBA00022801"/>
    </source>
</evidence>
<keyword evidence="5 10" id="KW-0031">Aminopeptidase</keyword>
<name>A0A2N5ZB48_MUIH1</name>
<dbReference type="AlphaFoldDB" id="A0A2N5ZB48"/>
<evidence type="ECO:0000256" key="2">
    <source>
        <dbReference type="ARBA" id="ARBA00001946"/>
    </source>
</evidence>
<dbReference type="InterPro" id="IPR052170">
    <property type="entry name" value="M29_Exopeptidase"/>
</dbReference>
<evidence type="ECO:0000256" key="3">
    <source>
        <dbReference type="ARBA" id="ARBA00001947"/>
    </source>
</evidence>
<comment type="cofactor">
    <cofactor evidence="2">
        <name>Mg(2+)</name>
        <dbReference type="ChEBI" id="CHEBI:18420"/>
    </cofactor>
</comment>
<dbReference type="GO" id="GO:0006508">
    <property type="term" value="P:proteolysis"/>
    <property type="evidence" value="ECO:0007669"/>
    <property type="project" value="UniProtKB-KW"/>
</dbReference>
<reference evidence="10 11" key="1">
    <citation type="submission" date="2017-11" db="EMBL/GenBank/DDBJ databases">
        <title>Genome-resolved metagenomics identifies genetic mobility, metabolic interactions, and unexpected diversity in perchlorate-reducing communities.</title>
        <authorList>
            <person name="Barnum T.P."/>
            <person name="Figueroa I.A."/>
            <person name="Carlstrom C.I."/>
            <person name="Lucas L.N."/>
            <person name="Engelbrektson A.L."/>
            <person name="Coates J.D."/>
        </authorList>
    </citation>
    <scope>NUCLEOTIDE SEQUENCE [LARGE SCALE GENOMIC DNA]</scope>
    <source>
        <strain evidence="10">BM706</strain>
    </source>
</reference>
<sequence length="353" mass="39767">MDKRILELAKIIVNHSCDVKKGEKVLITGGQQARPLIGECFREVIRCGGHPTVRVTFPETDKMLFDLGDEQQIAYQDPIRKYTYENIDALINISAPENLKMLSSVEPAKQVMRTKANKELMDIIMTKKWLIVNYPTNALAQEAGMSLEEYQDFVFGATNIDWKKAKARMEEIKKVFDAGKQVKVLGRDTELTFSIEGRPGIVCAGENNMPDGEVFYSPIEDSVNGEIYYEFPGIYQSREVDGIRLKFENGKVVDAKANKNEEFLEAILNTDKGARFLGEFGIGLNYGIKDFSKDILFDEKIGGTVHFAVGQSYEEAGGKNVSAIHWDMVKDLRKHGQIYVDGKLVQQNGEFLI</sequence>
<dbReference type="Pfam" id="PF02073">
    <property type="entry name" value="Peptidase_M29"/>
    <property type="match status" value="1"/>
</dbReference>
<keyword evidence="9" id="KW-0482">Metalloprotease</keyword>
<gene>
    <name evidence="10" type="ORF">C0601_11905</name>
</gene>
<evidence type="ECO:0000313" key="10">
    <source>
        <dbReference type="EMBL" id="PLX15886.1"/>
    </source>
</evidence>
<dbReference type="Gene3D" id="3.40.1830.10">
    <property type="entry name" value="Thermophilic metalloprotease (M29)"/>
    <property type="match status" value="1"/>
</dbReference>
<keyword evidence="7" id="KW-0479">Metal-binding</keyword>
<keyword evidence="8" id="KW-0378">Hydrolase</keyword>
<dbReference type="EMBL" id="PKTG01000127">
    <property type="protein sequence ID" value="PLX15886.1"/>
    <property type="molecule type" value="Genomic_DNA"/>
</dbReference>
<dbReference type="PANTHER" id="PTHR34448">
    <property type="entry name" value="AMINOPEPTIDASE"/>
    <property type="match status" value="1"/>
</dbReference>
<evidence type="ECO:0000256" key="5">
    <source>
        <dbReference type="ARBA" id="ARBA00022438"/>
    </source>
</evidence>
<evidence type="ECO:0000256" key="9">
    <source>
        <dbReference type="ARBA" id="ARBA00023049"/>
    </source>
</evidence>
<comment type="caution">
    <text evidence="10">The sequence shown here is derived from an EMBL/GenBank/DDBJ whole genome shotgun (WGS) entry which is preliminary data.</text>
</comment>
<dbReference type="GO" id="GO:0046872">
    <property type="term" value="F:metal ion binding"/>
    <property type="evidence" value="ECO:0007669"/>
    <property type="project" value="UniProtKB-KW"/>
</dbReference>
<dbReference type="GO" id="GO:0008237">
    <property type="term" value="F:metallopeptidase activity"/>
    <property type="evidence" value="ECO:0007669"/>
    <property type="project" value="UniProtKB-KW"/>
</dbReference>
<dbReference type="GO" id="GO:0004177">
    <property type="term" value="F:aminopeptidase activity"/>
    <property type="evidence" value="ECO:0007669"/>
    <property type="project" value="UniProtKB-KW"/>
</dbReference>
<accession>A0A2N5ZB48</accession>
<evidence type="ECO:0000256" key="6">
    <source>
        <dbReference type="ARBA" id="ARBA00022670"/>
    </source>
</evidence>
<evidence type="ECO:0000256" key="1">
    <source>
        <dbReference type="ARBA" id="ARBA00001941"/>
    </source>
</evidence>
<evidence type="ECO:0000313" key="11">
    <source>
        <dbReference type="Proteomes" id="UP000234857"/>
    </source>
</evidence>
<dbReference type="Proteomes" id="UP000234857">
    <property type="component" value="Unassembled WGS sequence"/>
</dbReference>
<organism evidence="10 11">
    <name type="scientific">Muiribacterium halophilum</name>
    <dbReference type="NCBI Taxonomy" id="2053465"/>
    <lineage>
        <taxon>Bacteria</taxon>
        <taxon>Candidatus Muiribacteriota</taxon>
        <taxon>Candidatus Muiribacteriia</taxon>
        <taxon>Candidatus Muiribacteriales</taxon>
        <taxon>Candidatus Muiribacteriaceae</taxon>
        <taxon>Candidatus Muiribacterium</taxon>
    </lineage>
</organism>
<comment type="cofactor">
    <cofactor evidence="1">
        <name>Co(2+)</name>
        <dbReference type="ChEBI" id="CHEBI:48828"/>
    </cofactor>
</comment>
<dbReference type="InterPro" id="IPR000787">
    <property type="entry name" value="Peptidase_M29"/>
</dbReference>
<proteinExistence type="inferred from homology"/>
<keyword evidence="6" id="KW-0645">Protease</keyword>
<comment type="cofactor">
    <cofactor evidence="3">
        <name>Zn(2+)</name>
        <dbReference type="ChEBI" id="CHEBI:29105"/>
    </cofactor>
</comment>
<evidence type="ECO:0000256" key="4">
    <source>
        <dbReference type="ARBA" id="ARBA00008236"/>
    </source>
</evidence>
<dbReference type="PANTHER" id="PTHR34448:SF1">
    <property type="entry name" value="BLL6088 PROTEIN"/>
    <property type="match status" value="1"/>
</dbReference>
<evidence type="ECO:0000256" key="7">
    <source>
        <dbReference type="ARBA" id="ARBA00022723"/>
    </source>
</evidence>